<evidence type="ECO:0000256" key="2">
    <source>
        <dbReference type="ARBA" id="ARBA00007931"/>
    </source>
</evidence>
<feature type="transmembrane region" description="Helical" evidence="13">
    <location>
        <begin position="287"/>
        <end position="309"/>
    </location>
</feature>
<dbReference type="Pfam" id="PF02163">
    <property type="entry name" value="Peptidase_M50"/>
    <property type="match status" value="1"/>
</dbReference>
<evidence type="ECO:0000256" key="3">
    <source>
        <dbReference type="ARBA" id="ARBA00022528"/>
    </source>
</evidence>
<name>A0ABP0VLS5_9BRYO</name>
<accession>A0ABP0VLS5</accession>
<keyword evidence="4" id="KW-0934">Plastid</keyword>
<evidence type="ECO:0000256" key="7">
    <source>
        <dbReference type="ARBA" id="ARBA00022801"/>
    </source>
</evidence>
<keyword evidence="9 13" id="KW-1133">Transmembrane helix</keyword>
<keyword evidence="11 13" id="KW-0472">Membrane</keyword>
<protein>
    <recommendedName>
        <fullName evidence="14">Peptidase M50 domain-containing protein</fullName>
    </recommendedName>
</protein>
<evidence type="ECO:0000256" key="1">
    <source>
        <dbReference type="ARBA" id="ARBA00004508"/>
    </source>
</evidence>
<evidence type="ECO:0000256" key="4">
    <source>
        <dbReference type="ARBA" id="ARBA00022640"/>
    </source>
</evidence>
<evidence type="ECO:0000256" key="10">
    <source>
        <dbReference type="ARBA" id="ARBA00023049"/>
    </source>
</evidence>
<dbReference type="Proteomes" id="UP001497444">
    <property type="component" value="Chromosome 1"/>
</dbReference>
<dbReference type="EMBL" id="OZ020096">
    <property type="protein sequence ID" value="CAK9254896.1"/>
    <property type="molecule type" value="Genomic_DNA"/>
</dbReference>
<feature type="transmembrane region" description="Helical" evidence="13">
    <location>
        <begin position="409"/>
        <end position="430"/>
    </location>
</feature>
<evidence type="ECO:0000313" key="15">
    <source>
        <dbReference type="EMBL" id="CAK9254896.1"/>
    </source>
</evidence>
<evidence type="ECO:0000256" key="9">
    <source>
        <dbReference type="ARBA" id="ARBA00022989"/>
    </source>
</evidence>
<keyword evidence="10" id="KW-0482">Metalloprotease</keyword>
<evidence type="ECO:0000259" key="14">
    <source>
        <dbReference type="Pfam" id="PF02163"/>
    </source>
</evidence>
<comment type="subcellular location">
    <subcellularLocation>
        <location evidence="1">Plastid</location>
        <location evidence="1">Chloroplast membrane</location>
        <topology evidence="1">Multi-pass membrane protein</topology>
    </subcellularLocation>
</comment>
<feature type="region of interest" description="Disordered" evidence="12">
    <location>
        <begin position="106"/>
        <end position="166"/>
    </location>
</feature>
<evidence type="ECO:0000256" key="13">
    <source>
        <dbReference type="SAM" id="Phobius"/>
    </source>
</evidence>
<evidence type="ECO:0000256" key="8">
    <source>
        <dbReference type="ARBA" id="ARBA00022946"/>
    </source>
</evidence>
<dbReference type="InterPro" id="IPR008915">
    <property type="entry name" value="Peptidase_M50"/>
</dbReference>
<evidence type="ECO:0000256" key="11">
    <source>
        <dbReference type="ARBA" id="ARBA00023136"/>
    </source>
</evidence>
<evidence type="ECO:0000256" key="12">
    <source>
        <dbReference type="SAM" id="MobiDB-lite"/>
    </source>
</evidence>
<gene>
    <name evidence="15" type="ORF">CSSPJE1EN1_LOCUS374</name>
</gene>
<keyword evidence="7" id="KW-0378">Hydrolase</keyword>
<feature type="transmembrane region" description="Helical" evidence="13">
    <location>
        <begin position="564"/>
        <end position="581"/>
    </location>
</feature>
<keyword evidence="3" id="KW-0150">Chloroplast</keyword>
<proteinExistence type="inferred from homology"/>
<keyword evidence="16" id="KW-1185">Reference proteome</keyword>
<organism evidence="15 16">
    <name type="scientific">Sphagnum jensenii</name>
    <dbReference type="NCBI Taxonomy" id="128206"/>
    <lineage>
        <taxon>Eukaryota</taxon>
        <taxon>Viridiplantae</taxon>
        <taxon>Streptophyta</taxon>
        <taxon>Embryophyta</taxon>
        <taxon>Bryophyta</taxon>
        <taxon>Sphagnophytina</taxon>
        <taxon>Sphagnopsida</taxon>
        <taxon>Sphagnales</taxon>
        <taxon>Sphagnaceae</taxon>
        <taxon>Sphagnum</taxon>
    </lineage>
</organism>
<feature type="domain" description="Peptidase M50" evidence="14">
    <location>
        <begin position="350"/>
        <end position="509"/>
    </location>
</feature>
<evidence type="ECO:0000313" key="16">
    <source>
        <dbReference type="Proteomes" id="UP001497444"/>
    </source>
</evidence>
<sequence>MPSMGIAPMCLRGSTVLCYDKLPCFFYSHPTLLHSRVLEIEGFCHRIRSYRYGAAGDRSYRCSNFSWSDKHPSPWSAVDGGVRREFSAVLNEKTLTGVGRSSSISRRRYGIRVPHASEDGGGEKGTGNTTSTATEEPEKDPDSSPSSSSSPSNPSPSTPTEDVNQTVPVNVQLDAFRLMELIGPEKVDPHDVKVLKEKLFGYTTFWVTGQEPFGDLGEGALLLGNLRGKREEVFAKLQRGLQDLMGTKYDLFMVEEPNAEDEDPRGGPRVSFVLLRKEVSEPGPTTLWQYVIAAILFILTAGSCLELGIASQLSRLPPDVVQYFTSPESMDPPDLQLLVPFIDSALPLAYGVFGVQLFHEVGHWLAAAPRKVKMGIPYLIPNITLGSFGAVTQFKSICPDRTAKFDISVAGPLAGATLSSSMLAVGLWLSVNPDARDALVQVPSLLFQGSLLLGVTSRAVLGQEVMHAATVAIHPLVIAGWCGLTTTAFNLMPVGCLDGGRAMQAAFGKSSLTISGLFTYLLLGLGALGGPLSLPWGLYILIVQRAAEKPALNDVTEVGALRKTGLVLILLFALAMLLPLWEGLAEELGIGPGTPLL</sequence>
<dbReference type="CDD" id="cd06160">
    <property type="entry name" value="S2P-M50_like_2"/>
    <property type="match status" value="1"/>
</dbReference>
<feature type="transmembrane region" description="Helical" evidence="13">
    <location>
        <begin position="517"/>
        <end position="543"/>
    </location>
</feature>
<feature type="transmembrane region" description="Helical" evidence="13">
    <location>
        <begin position="468"/>
        <end position="489"/>
    </location>
</feature>
<evidence type="ECO:0000256" key="6">
    <source>
        <dbReference type="ARBA" id="ARBA00022692"/>
    </source>
</evidence>
<feature type="transmembrane region" description="Helical" evidence="13">
    <location>
        <begin position="442"/>
        <end position="461"/>
    </location>
</feature>
<evidence type="ECO:0000256" key="5">
    <source>
        <dbReference type="ARBA" id="ARBA00022670"/>
    </source>
</evidence>
<feature type="compositionally biased region" description="Low complexity" evidence="12">
    <location>
        <begin position="143"/>
        <end position="152"/>
    </location>
</feature>
<dbReference type="InterPro" id="IPR044838">
    <property type="entry name" value="EGY1-like"/>
</dbReference>
<reference evidence="15 16" key="1">
    <citation type="submission" date="2024-02" db="EMBL/GenBank/DDBJ databases">
        <authorList>
            <consortium name="ELIXIR-Norway"/>
            <consortium name="Elixir Norway"/>
        </authorList>
    </citation>
    <scope>NUCLEOTIDE SEQUENCE [LARGE SCALE GENOMIC DNA]</scope>
</reference>
<keyword evidence="6 13" id="KW-0812">Transmembrane</keyword>
<keyword evidence="8" id="KW-0809">Transit peptide</keyword>
<dbReference type="PANTHER" id="PTHR31412">
    <property type="entry name" value="ZINC METALLOPROTEASE EGY1"/>
    <property type="match status" value="1"/>
</dbReference>
<comment type="similarity">
    <text evidence="2">Belongs to the peptidase M50B family.</text>
</comment>
<dbReference type="PANTHER" id="PTHR31412:SF0">
    <property type="entry name" value="ZINC METALLOPROTEASE EGY1, CHLOROPLASTIC-RELATED"/>
    <property type="match status" value="1"/>
</dbReference>
<keyword evidence="5" id="KW-0645">Protease</keyword>